<evidence type="ECO:0000313" key="1">
    <source>
        <dbReference type="EMBL" id="MBM7692771.1"/>
    </source>
</evidence>
<dbReference type="EMBL" id="JAFBFI010000008">
    <property type="protein sequence ID" value="MBM7692771.1"/>
    <property type="molecule type" value="Genomic_DNA"/>
</dbReference>
<gene>
    <name evidence="1" type="ORF">JOC77_002202</name>
</gene>
<accession>A0ABS2QKG6</accession>
<sequence>MTSIPAFSVYSILPLGGQGCIKYLQIKYYEKQLVFFEIQLILSEKQLIFSEKQLINFR</sequence>
<evidence type="ECO:0000313" key="2">
    <source>
        <dbReference type="Proteomes" id="UP000823486"/>
    </source>
</evidence>
<name>A0ABS2QKG6_9BACI</name>
<reference evidence="1 2" key="1">
    <citation type="submission" date="2021-01" db="EMBL/GenBank/DDBJ databases">
        <title>Genomic Encyclopedia of Type Strains, Phase IV (KMG-IV): sequencing the most valuable type-strain genomes for metagenomic binning, comparative biology and taxonomic classification.</title>
        <authorList>
            <person name="Goeker M."/>
        </authorList>
    </citation>
    <scope>NUCLEOTIDE SEQUENCE [LARGE SCALE GENOMIC DNA]</scope>
    <source>
        <strain evidence="1 2">DSM 105482</strain>
    </source>
</reference>
<protein>
    <submittedName>
        <fullName evidence="1">Uncharacterized protein</fullName>
    </submittedName>
</protein>
<organism evidence="1 2">
    <name type="scientific">Peribacillus deserti</name>
    <dbReference type="NCBI Taxonomy" id="673318"/>
    <lineage>
        <taxon>Bacteria</taxon>
        <taxon>Bacillati</taxon>
        <taxon>Bacillota</taxon>
        <taxon>Bacilli</taxon>
        <taxon>Bacillales</taxon>
        <taxon>Bacillaceae</taxon>
        <taxon>Peribacillus</taxon>
    </lineage>
</organism>
<keyword evidence="2" id="KW-1185">Reference proteome</keyword>
<comment type="caution">
    <text evidence="1">The sequence shown here is derived from an EMBL/GenBank/DDBJ whole genome shotgun (WGS) entry which is preliminary data.</text>
</comment>
<dbReference type="Proteomes" id="UP000823486">
    <property type="component" value="Unassembled WGS sequence"/>
</dbReference>
<proteinExistence type="predicted"/>